<dbReference type="SUPFAM" id="SSF75304">
    <property type="entry name" value="Amidase signature (AS) enzymes"/>
    <property type="match status" value="1"/>
</dbReference>
<dbReference type="Gene3D" id="3.90.1300.10">
    <property type="entry name" value="Amidase signature (AS) domain"/>
    <property type="match status" value="1"/>
</dbReference>
<dbReference type="InterPro" id="IPR000120">
    <property type="entry name" value="Amidase"/>
</dbReference>
<evidence type="ECO:0000313" key="3">
    <source>
        <dbReference type="EMBL" id="KGP71919.1"/>
    </source>
</evidence>
<name>A0A0A2T8S2_9BACI</name>
<dbReference type="InterPro" id="IPR020556">
    <property type="entry name" value="Amidase_CS"/>
</dbReference>
<accession>A0A0A2T8S2</accession>
<dbReference type="EMBL" id="AVBF01000043">
    <property type="protein sequence ID" value="KGP71919.1"/>
    <property type="molecule type" value="Genomic_DNA"/>
</dbReference>
<dbReference type="InterPro" id="IPR036928">
    <property type="entry name" value="AS_sf"/>
</dbReference>
<dbReference type="STRING" id="1385514.N782_14900"/>
<dbReference type="PANTHER" id="PTHR11895">
    <property type="entry name" value="TRANSAMIDASE"/>
    <property type="match status" value="1"/>
</dbReference>
<comment type="similarity">
    <text evidence="1">Belongs to the amidase family.</text>
</comment>
<dbReference type="eggNOG" id="COG0154">
    <property type="taxonomic scope" value="Bacteria"/>
</dbReference>
<proteinExistence type="inferred from homology"/>
<dbReference type="Proteomes" id="UP000030147">
    <property type="component" value="Unassembled WGS sequence"/>
</dbReference>
<evidence type="ECO:0000256" key="1">
    <source>
        <dbReference type="ARBA" id="ARBA00009199"/>
    </source>
</evidence>
<feature type="domain" description="Amidase" evidence="2">
    <location>
        <begin position="29"/>
        <end position="451"/>
    </location>
</feature>
<sequence length="476" mass="52054">MNIENLIKYQDALGQKSLVDQGHISSLALTDYYIQKIKQYNPMLNAVVHTMFDEAIATAENGDQLTGALSGLPFLIKDLNQVKGHPASSGSKLMEGYIAKEDDIYVERYKNAGLVLLGKTNTPEFGFLPTTDPQYLGPARNPWNLSLSAGGSSGGAAAAVASGMIPFAHGSDGGGSIRIPASCCGLFGLKPSRGRGPYGIYMNDFAVSHALTRSVRDSAALLDVVKGKGAYEGYPSLNEDISFLNEMYKKPRTLKVAIAPDWNQQVSISEENRAAIETTVTLLEELGHDVSYEVPTFDFIQFARDFITIWIASGSVIIKHMGLLAGTIPGEDNLEAVSYDVFRNGNSITALEYEEARVRLQMTSKKALAFHDTYDILVTPVLNGLPAEVGAFDHQKNAIEDMFDTMVNYVSFTQLANVTGQPSMSVPLYWSETNIPIGVQFSGRVGEEETLFQLAAQLEGKKPWIHRYEEIDLKNI</sequence>
<gene>
    <name evidence="3" type="ORF">N782_14900</name>
</gene>
<dbReference type="Pfam" id="PF01425">
    <property type="entry name" value="Amidase"/>
    <property type="match status" value="1"/>
</dbReference>
<reference evidence="3 4" key="1">
    <citation type="journal article" date="2015" name="Stand. Genomic Sci.">
        <title>High quality draft genome sequence of the moderately halophilic bacterium Pontibacillus yanchengensis Y32(T) and comparison among Pontibacillus genomes.</title>
        <authorList>
            <person name="Huang J."/>
            <person name="Qiao Z.X."/>
            <person name="Tang J.W."/>
            <person name="Wang G."/>
        </authorList>
    </citation>
    <scope>NUCLEOTIDE SEQUENCE [LARGE SCALE GENOMIC DNA]</scope>
    <source>
        <strain evidence="3 4">Y32</strain>
    </source>
</reference>
<dbReference type="OrthoDB" id="9811471at2"/>
<evidence type="ECO:0000259" key="2">
    <source>
        <dbReference type="Pfam" id="PF01425"/>
    </source>
</evidence>
<dbReference type="InterPro" id="IPR023631">
    <property type="entry name" value="Amidase_dom"/>
</dbReference>
<organism evidence="3 4">
    <name type="scientific">Pontibacillus yanchengensis Y32</name>
    <dbReference type="NCBI Taxonomy" id="1385514"/>
    <lineage>
        <taxon>Bacteria</taxon>
        <taxon>Bacillati</taxon>
        <taxon>Bacillota</taxon>
        <taxon>Bacilli</taxon>
        <taxon>Bacillales</taxon>
        <taxon>Bacillaceae</taxon>
        <taxon>Pontibacillus</taxon>
    </lineage>
</organism>
<dbReference type="AlphaFoldDB" id="A0A0A2T8S2"/>
<dbReference type="PANTHER" id="PTHR11895:SF7">
    <property type="entry name" value="GLUTAMYL-TRNA(GLN) AMIDOTRANSFERASE SUBUNIT A, MITOCHONDRIAL"/>
    <property type="match status" value="1"/>
</dbReference>
<protein>
    <recommendedName>
        <fullName evidence="2">Amidase domain-containing protein</fullName>
    </recommendedName>
</protein>
<evidence type="ECO:0000313" key="4">
    <source>
        <dbReference type="Proteomes" id="UP000030147"/>
    </source>
</evidence>
<keyword evidence="4" id="KW-1185">Reference proteome</keyword>
<dbReference type="PROSITE" id="PS00571">
    <property type="entry name" value="AMIDASES"/>
    <property type="match status" value="1"/>
</dbReference>
<dbReference type="GO" id="GO:0003824">
    <property type="term" value="F:catalytic activity"/>
    <property type="evidence" value="ECO:0007669"/>
    <property type="project" value="InterPro"/>
</dbReference>
<comment type="caution">
    <text evidence="3">The sequence shown here is derived from an EMBL/GenBank/DDBJ whole genome shotgun (WGS) entry which is preliminary data.</text>
</comment>